<feature type="domain" description="Endonuclease/exonuclease/phosphatase" evidence="1">
    <location>
        <begin position="141"/>
        <end position="255"/>
    </location>
</feature>
<organism evidence="2 3">
    <name type="scientific">Mytilus coruscus</name>
    <name type="common">Sea mussel</name>
    <dbReference type="NCBI Taxonomy" id="42192"/>
    <lineage>
        <taxon>Eukaryota</taxon>
        <taxon>Metazoa</taxon>
        <taxon>Spiralia</taxon>
        <taxon>Lophotrochozoa</taxon>
        <taxon>Mollusca</taxon>
        <taxon>Bivalvia</taxon>
        <taxon>Autobranchia</taxon>
        <taxon>Pteriomorphia</taxon>
        <taxon>Mytilida</taxon>
        <taxon>Mytiloidea</taxon>
        <taxon>Mytilidae</taxon>
        <taxon>Mytilinae</taxon>
        <taxon>Mytilus</taxon>
    </lineage>
</organism>
<dbReference type="OrthoDB" id="6780406at2759"/>
<dbReference type="AlphaFoldDB" id="A0A6J8CT11"/>
<reference evidence="2 3" key="1">
    <citation type="submission" date="2020-06" db="EMBL/GenBank/DDBJ databases">
        <authorList>
            <person name="Li R."/>
            <person name="Bekaert M."/>
        </authorList>
    </citation>
    <scope>NUCLEOTIDE SEQUENCE [LARGE SCALE GENOMIC DNA]</scope>
    <source>
        <strain evidence="3">wild</strain>
    </source>
</reference>
<proteinExistence type="predicted"/>
<name>A0A6J8CT11_MYTCO</name>
<keyword evidence="3" id="KW-1185">Reference proteome</keyword>
<dbReference type="EMBL" id="CACVKT020005897">
    <property type="protein sequence ID" value="CAC5398447.1"/>
    <property type="molecule type" value="Genomic_DNA"/>
</dbReference>
<dbReference type="SUPFAM" id="SSF56219">
    <property type="entry name" value="DNase I-like"/>
    <property type="match status" value="1"/>
</dbReference>
<sequence length="294" mass="33601">MTEESILQELKHLYEIVVVNRKRYRDTGKPMPVVRVVFKNHNQEKTALASKGFCHPGTNSYSTFQPNRKFKIVRCCNCNKFGHINWQVHDVPRAGRKGGGVAICINTHKSNFIATRTSVLDDKDYESVGINIQTDSNHCFNIVTPYIPPEEIEQMEKLSKNIENYTSARKPNLVVMGDLNAKSLEWNNDKSNKAGEIIENCMTKTGMLCRNDGQPTRRNTKSVIDLVLITPGINNKVKECTTQAHEDVRSDHICVLLELDVCKTQTITKEEKQVCQLNKVDWNNWKEQSEKNHV</sequence>
<dbReference type="Pfam" id="PF14529">
    <property type="entry name" value="Exo_endo_phos_2"/>
    <property type="match status" value="1"/>
</dbReference>
<dbReference type="PANTHER" id="PTHR33273:SF4">
    <property type="entry name" value="ENDONUCLEASE_EXONUCLEASE_PHOSPHATASE DOMAIN-CONTAINING PROTEIN"/>
    <property type="match status" value="1"/>
</dbReference>
<dbReference type="GO" id="GO:0003824">
    <property type="term" value="F:catalytic activity"/>
    <property type="evidence" value="ECO:0007669"/>
    <property type="project" value="InterPro"/>
</dbReference>
<evidence type="ECO:0000313" key="3">
    <source>
        <dbReference type="Proteomes" id="UP000507470"/>
    </source>
</evidence>
<gene>
    <name evidence="2" type="ORF">MCOR_32819</name>
</gene>
<dbReference type="Gene3D" id="3.60.10.10">
    <property type="entry name" value="Endonuclease/exonuclease/phosphatase"/>
    <property type="match status" value="1"/>
</dbReference>
<protein>
    <recommendedName>
        <fullName evidence="1">Endonuclease/exonuclease/phosphatase domain-containing protein</fullName>
    </recommendedName>
</protein>
<evidence type="ECO:0000259" key="1">
    <source>
        <dbReference type="Pfam" id="PF14529"/>
    </source>
</evidence>
<evidence type="ECO:0000313" key="2">
    <source>
        <dbReference type="EMBL" id="CAC5398447.1"/>
    </source>
</evidence>
<dbReference type="Proteomes" id="UP000507470">
    <property type="component" value="Unassembled WGS sequence"/>
</dbReference>
<dbReference type="InterPro" id="IPR036691">
    <property type="entry name" value="Endo/exonu/phosph_ase_sf"/>
</dbReference>
<accession>A0A6J8CT11</accession>
<dbReference type="InterPro" id="IPR005135">
    <property type="entry name" value="Endo/exonuclease/phosphatase"/>
</dbReference>
<dbReference type="PANTHER" id="PTHR33273">
    <property type="entry name" value="DOMAIN-CONTAINING PROTEIN, PUTATIVE-RELATED"/>
    <property type="match status" value="1"/>
</dbReference>